<organism evidence="3 4">
    <name type="scientific">Candidatus Gallitreponema excrementavium</name>
    <dbReference type="NCBI Taxonomy" id="2840840"/>
    <lineage>
        <taxon>Bacteria</taxon>
        <taxon>Pseudomonadati</taxon>
        <taxon>Spirochaetota</taxon>
        <taxon>Spirochaetia</taxon>
        <taxon>Spirochaetales</taxon>
        <taxon>Candidatus Gallitreponema</taxon>
    </lineage>
</organism>
<protein>
    <submittedName>
        <fullName evidence="3">ParB N-terminal domain-containing protein</fullName>
    </submittedName>
</protein>
<dbReference type="Proteomes" id="UP000823638">
    <property type="component" value="Unassembled WGS sequence"/>
</dbReference>
<sequence length="313" mass="35042">MAKLTNNTNSALLGTGMNVLAKLEKVQDIKTIPELENVFSKQDKVIEDIALSMQNNGYNKEEPIVIAKLPDGSILGVADGHTRLHVAKKIGLEEIPVVYKTFENIDAAIQYAQDRQFKRRNLSQSEIYAYAVQLDNQLNKTEKKGEGRATEKLAKKLGISASTLQHARTVHKRADEETKAKLKNNEVSIAYCYDSVKIPKKKTEGESSKEHKHPESKLPEKKEAHIENCTAKITESTSMNTTEESFADGFRIGWEAGASAIFEKIEEMVASGSQIKKIMEDEIFSDFSFSEIAKKFSIPISTEEIVKNFINKE</sequence>
<accession>A0A9D9N375</accession>
<dbReference type="EMBL" id="JADIMM010000111">
    <property type="protein sequence ID" value="MBO8458525.1"/>
    <property type="molecule type" value="Genomic_DNA"/>
</dbReference>
<dbReference type="AlphaFoldDB" id="A0A9D9N375"/>
<reference evidence="3" key="1">
    <citation type="submission" date="2020-10" db="EMBL/GenBank/DDBJ databases">
        <authorList>
            <person name="Gilroy R."/>
        </authorList>
    </citation>
    <scope>NUCLEOTIDE SEQUENCE</scope>
    <source>
        <strain evidence="3">10532</strain>
    </source>
</reference>
<dbReference type="InterPro" id="IPR036086">
    <property type="entry name" value="ParB/Sulfiredoxin_sf"/>
</dbReference>
<proteinExistence type="predicted"/>
<name>A0A9D9N375_9SPIR</name>
<evidence type="ECO:0000313" key="4">
    <source>
        <dbReference type="Proteomes" id="UP000823638"/>
    </source>
</evidence>
<comment type="caution">
    <text evidence="3">The sequence shown here is derived from an EMBL/GenBank/DDBJ whole genome shotgun (WGS) entry which is preliminary data.</text>
</comment>
<dbReference type="Gene3D" id="3.90.1530.10">
    <property type="entry name" value="Conserved hypothetical protein from pyrococcus furiosus pfu- 392566-001, ParB domain"/>
    <property type="match status" value="1"/>
</dbReference>
<gene>
    <name evidence="3" type="ORF">IAA81_09925</name>
</gene>
<evidence type="ECO:0000256" key="1">
    <source>
        <dbReference type="SAM" id="MobiDB-lite"/>
    </source>
</evidence>
<dbReference type="InterPro" id="IPR003115">
    <property type="entry name" value="ParB_N"/>
</dbReference>
<feature type="region of interest" description="Disordered" evidence="1">
    <location>
        <begin position="202"/>
        <end position="222"/>
    </location>
</feature>
<evidence type="ECO:0000259" key="2">
    <source>
        <dbReference type="SMART" id="SM00470"/>
    </source>
</evidence>
<reference evidence="3" key="2">
    <citation type="journal article" date="2021" name="PeerJ">
        <title>Extensive microbial diversity within the chicken gut microbiome revealed by metagenomics and culture.</title>
        <authorList>
            <person name="Gilroy R."/>
            <person name="Ravi A."/>
            <person name="Getino M."/>
            <person name="Pursley I."/>
            <person name="Horton D.L."/>
            <person name="Alikhan N.F."/>
            <person name="Baker D."/>
            <person name="Gharbi K."/>
            <person name="Hall N."/>
            <person name="Watson M."/>
            <person name="Adriaenssens E.M."/>
            <person name="Foster-Nyarko E."/>
            <person name="Jarju S."/>
            <person name="Secka A."/>
            <person name="Antonio M."/>
            <person name="Oren A."/>
            <person name="Chaudhuri R.R."/>
            <person name="La Ragione R."/>
            <person name="Hildebrand F."/>
            <person name="Pallen M.J."/>
        </authorList>
    </citation>
    <scope>NUCLEOTIDE SEQUENCE</scope>
    <source>
        <strain evidence="3">10532</strain>
    </source>
</reference>
<dbReference type="SUPFAM" id="SSF110849">
    <property type="entry name" value="ParB/Sulfiredoxin"/>
    <property type="match status" value="1"/>
</dbReference>
<evidence type="ECO:0000313" key="3">
    <source>
        <dbReference type="EMBL" id="MBO8458525.1"/>
    </source>
</evidence>
<feature type="domain" description="ParB-like N-terminal" evidence="2">
    <location>
        <begin position="22"/>
        <end position="113"/>
    </location>
</feature>
<dbReference type="SMART" id="SM00470">
    <property type="entry name" value="ParB"/>
    <property type="match status" value="1"/>
</dbReference>